<feature type="transmembrane region" description="Helical" evidence="10">
    <location>
        <begin position="415"/>
        <end position="433"/>
    </location>
</feature>
<evidence type="ECO:0000256" key="7">
    <source>
        <dbReference type="ARBA" id="ARBA00022824"/>
    </source>
</evidence>
<dbReference type="PANTHER" id="PTHR12468">
    <property type="entry name" value="GPI MANNOSYLTRANSFERASE 2"/>
    <property type="match status" value="1"/>
</dbReference>
<feature type="transmembrane region" description="Helical" evidence="10">
    <location>
        <begin position="193"/>
        <end position="210"/>
    </location>
</feature>
<feature type="transmembrane region" description="Helical" evidence="10">
    <location>
        <begin position="304"/>
        <end position="323"/>
    </location>
</feature>
<dbReference type="GO" id="GO:0016757">
    <property type="term" value="F:glycosyltransferase activity"/>
    <property type="evidence" value="ECO:0007669"/>
    <property type="project" value="UniProtKB-KW"/>
</dbReference>
<keyword evidence="4 11" id="KW-0328">Glycosyltransferase</keyword>
<keyword evidence="7" id="KW-0256">Endoplasmic reticulum</keyword>
<evidence type="ECO:0000256" key="3">
    <source>
        <dbReference type="ARBA" id="ARBA00022502"/>
    </source>
</evidence>
<feature type="transmembrane region" description="Helical" evidence="10">
    <location>
        <begin position="163"/>
        <end position="187"/>
    </location>
</feature>
<comment type="caution">
    <text evidence="11">The sequence shown here is derived from an EMBL/GenBank/DDBJ whole genome shotgun (WGS) entry which is preliminary data.</text>
</comment>
<evidence type="ECO:0000256" key="6">
    <source>
        <dbReference type="ARBA" id="ARBA00022692"/>
    </source>
</evidence>
<reference evidence="11 12" key="1">
    <citation type="submission" date="2024-09" db="EMBL/GenBank/DDBJ databases">
        <authorList>
            <person name="Sun Q."/>
            <person name="Mori K."/>
        </authorList>
    </citation>
    <scope>NUCLEOTIDE SEQUENCE [LARGE SCALE GENOMIC DNA]</scope>
    <source>
        <strain evidence="11 12">JCM 3307</strain>
    </source>
</reference>
<evidence type="ECO:0000256" key="2">
    <source>
        <dbReference type="ARBA" id="ARBA00004687"/>
    </source>
</evidence>
<evidence type="ECO:0000313" key="12">
    <source>
        <dbReference type="Proteomes" id="UP001589608"/>
    </source>
</evidence>
<protein>
    <submittedName>
        <fullName evidence="11">Mannosyltransferase family protein</fullName>
    </submittedName>
</protein>
<comment type="pathway">
    <text evidence="2">Glycolipid biosynthesis; glycosylphosphatidylinositol-anchor biosynthesis.</text>
</comment>
<dbReference type="EMBL" id="JBHMCA010000033">
    <property type="protein sequence ID" value="MFB9444944.1"/>
    <property type="molecule type" value="Genomic_DNA"/>
</dbReference>
<organism evidence="11 12">
    <name type="scientific">Dactylosporangium vinaceum</name>
    <dbReference type="NCBI Taxonomy" id="53362"/>
    <lineage>
        <taxon>Bacteria</taxon>
        <taxon>Bacillati</taxon>
        <taxon>Actinomycetota</taxon>
        <taxon>Actinomycetes</taxon>
        <taxon>Micromonosporales</taxon>
        <taxon>Micromonosporaceae</taxon>
        <taxon>Dactylosporangium</taxon>
    </lineage>
</organism>
<comment type="subcellular location">
    <subcellularLocation>
        <location evidence="1">Endoplasmic reticulum membrane</location>
        <topology evidence="1">Multi-pass membrane protein</topology>
    </subcellularLocation>
</comment>
<name>A0ABV5M7X8_9ACTN</name>
<feature type="transmembrane region" description="Helical" evidence="10">
    <location>
        <begin position="20"/>
        <end position="41"/>
    </location>
</feature>
<feature type="transmembrane region" description="Helical" evidence="10">
    <location>
        <begin position="108"/>
        <end position="131"/>
    </location>
</feature>
<dbReference type="InterPro" id="IPR007315">
    <property type="entry name" value="PIG-V/Gpi18"/>
</dbReference>
<evidence type="ECO:0000256" key="10">
    <source>
        <dbReference type="SAM" id="Phobius"/>
    </source>
</evidence>
<keyword evidence="9 10" id="KW-0472">Membrane</keyword>
<evidence type="ECO:0000313" key="11">
    <source>
        <dbReference type="EMBL" id="MFB9444944.1"/>
    </source>
</evidence>
<keyword evidence="8 10" id="KW-1133">Transmembrane helix</keyword>
<dbReference type="Proteomes" id="UP001589608">
    <property type="component" value="Unassembled WGS sequence"/>
</dbReference>
<keyword evidence="5" id="KW-0808">Transferase</keyword>
<dbReference type="PANTHER" id="PTHR12468:SF2">
    <property type="entry name" value="GPI MANNOSYLTRANSFERASE 2"/>
    <property type="match status" value="1"/>
</dbReference>
<proteinExistence type="predicted"/>
<dbReference type="Pfam" id="PF04188">
    <property type="entry name" value="Mannosyl_trans2"/>
    <property type="match status" value="1"/>
</dbReference>
<feature type="transmembrane region" description="Helical" evidence="10">
    <location>
        <begin position="440"/>
        <end position="463"/>
    </location>
</feature>
<gene>
    <name evidence="11" type="ORF">ACFFTR_17870</name>
</gene>
<keyword evidence="3" id="KW-0337">GPI-anchor biosynthesis</keyword>
<evidence type="ECO:0000256" key="9">
    <source>
        <dbReference type="ARBA" id="ARBA00023136"/>
    </source>
</evidence>
<sequence length="464" mass="49300">MTTMTPVSEIAQRARTTLIAFPLGIYALSRLVQLLLLWWMAPDDKIRDRLLAWDGGHFVRVAEEGYPAGYSYDVDGHLTGNGLAFFPGYPMTVRFVHYLTTLEYGTSAITVSWIAGAVAAVLLCALGTRLYDERTGLALTALFCVQPMSMALSMGYSEALFTAFVVGMLLCAHRGAWLLAGVLGLLAGLTRPTGAAAAVALVVAAGIAVYRRWKDLQVRADAMGPEGDEQVRADAMAASEGGNQVRADAMAMSEGGKQVRAGGKAASEGDRQVRADAVGSTGGDGDVARPGSTGSTREGIWKPILGAVIALVGVPAYLLWVGLRVGDLHAWFDIQTAGWGTTFDYGDSTLTFLHDAFKAGDGWIQVSIAWMVLAVIAAAVIAVVRRVWAPLTVYGLIVLVLVLGQAGYYHSKPRLLVPALLILVPPAVALGRARPRTAGLVLAACGAFGLWYGSYLITVWHYAI</sequence>
<evidence type="ECO:0000256" key="1">
    <source>
        <dbReference type="ARBA" id="ARBA00004477"/>
    </source>
</evidence>
<feature type="transmembrane region" description="Helical" evidence="10">
    <location>
        <begin position="391"/>
        <end position="409"/>
    </location>
</feature>
<evidence type="ECO:0000256" key="8">
    <source>
        <dbReference type="ARBA" id="ARBA00022989"/>
    </source>
</evidence>
<accession>A0ABV5M7X8</accession>
<keyword evidence="6 10" id="KW-0812">Transmembrane</keyword>
<evidence type="ECO:0000256" key="5">
    <source>
        <dbReference type="ARBA" id="ARBA00022679"/>
    </source>
</evidence>
<keyword evidence="12" id="KW-1185">Reference proteome</keyword>
<evidence type="ECO:0000256" key="4">
    <source>
        <dbReference type="ARBA" id="ARBA00022676"/>
    </source>
</evidence>
<feature type="transmembrane region" description="Helical" evidence="10">
    <location>
        <begin position="362"/>
        <end position="384"/>
    </location>
</feature>